<dbReference type="GO" id="GO:0005886">
    <property type="term" value="C:plasma membrane"/>
    <property type="evidence" value="ECO:0007669"/>
    <property type="project" value="UniProtKB-SubCell"/>
</dbReference>
<feature type="transmembrane region" description="Helical" evidence="7">
    <location>
        <begin position="257"/>
        <end position="276"/>
    </location>
</feature>
<proteinExistence type="predicted"/>
<feature type="transmembrane region" description="Helical" evidence="7">
    <location>
        <begin position="427"/>
        <end position="444"/>
    </location>
</feature>
<dbReference type="Gene3D" id="1.20.1720.10">
    <property type="entry name" value="Multidrug resistance protein D"/>
    <property type="match status" value="1"/>
</dbReference>
<feature type="transmembrane region" description="Helical" evidence="7">
    <location>
        <begin position="226"/>
        <end position="245"/>
    </location>
</feature>
<dbReference type="InterPro" id="IPR011701">
    <property type="entry name" value="MFS"/>
</dbReference>
<protein>
    <submittedName>
        <fullName evidence="9">Unannotated protein</fullName>
    </submittedName>
</protein>
<reference evidence="9" key="1">
    <citation type="submission" date="2020-05" db="EMBL/GenBank/DDBJ databases">
        <authorList>
            <person name="Chiriac C."/>
            <person name="Salcher M."/>
            <person name="Ghai R."/>
            <person name="Kavagutti S V."/>
        </authorList>
    </citation>
    <scope>NUCLEOTIDE SEQUENCE</scope>
</reference>
<dbReference type="GO" id="GO:0022857">
    <property type="term" value="F:transmembrane transporter activity"/>
    <property type="evidence" value="ECO:0007669"/>
    <property type="project" value="InterPro"/>
</dbReference>
<feature type="transmembrane region" description="Helical" evidence="7">
    <location>
        <begin position="163"/>
        <end position="181"/>
    </location>
</feature>
<dbReference type="InterPro" id="IPR036259">
    <property type="entry name" value="MFS_trans_sf"/>
</dbReference>
<feature type="transmembrane region" description="Helical" evidence="7">
    <location>
        <begin position="137"/>
        <end position="156"/>
    </location>
</feature>
<dbReference type="InterPro" id="IPR020846">
    <property type="entry name" value="MFS_dom"/>
</dbReference>
<feature type="transmembrane region" description="Helical" evidence="7">
    <location>
        <begin position="106"/>
        <end position="131"/>
    </location>
</feature>
<sequence>MTNSHVSEPDPSTTPDPEATLIAEGAPDHELIHGGRLKLTMTALMLTMFLAALDQTIVSTALPRITSELNGLAQLSWVVTAYLLASTASTPIWGKISDLYGRKIMLQAAIVIFLLGSLLAGASQSMLMLVITRGIQGLGGGGLMVLVMAVIADIIPPRDRGKFTGLFGGVFAIASVAGPLLGGFFVDFGGWRWIFYINIPIGIAAFLVITYVLQVPKKRVEHSIDYVGAVLLVAGVSALLLIFEWGGSRYEWGSPTILIMGAGTIALLVVFVLWELRVKEPIVPMALFRNSVFRGTSIIGFIVGFAMFGAIVFMPLFLQLVRGATPTAAGLELVPMMAGLLLASIVSGRVISAIGRYKIFPIIGTALAAIGMFFLSTIKMDTPYWQIAVYLFILGLGFGNIMQTLILAVQNSVNPRDVGVATSGSTFFRSIGGTIGTAVFGAVMTNRLTQELTSAFPNGNVDITDITSAISKIASLPTEIKVVVLGAFTNALDTVFLVAVPILVLGFIVALFLKEVRLRRSHDDAPPMMVE</sequence>
<keyword evidence="4 7" id="KW-0812">Transmembrane</keyword>
<evidence type="ECO:0000256" key="4">
    <source>
        <dbReference type="ARBA" id="ARBA00022692"/>
    </source>
</evidence>
<dbReference type="EMBL" id="CAFBMR010000024">
    <property type="protein sequence ID" value="CAB4911362.1"/>
    <property type="molecule type" value="Genomic_DNA"/>
</dbReference>
<evidence type="ECO:0000313" key="9">
    <source>
        <dbReference type="EMBL" id="CAB4911362.1"/>
    </source>
</evidence>
<dbReference type="CDD" id="cd17502">
    <property type="entry name" value="MFS_Azr1_MDR_like"/>
    <property type="match status" value="1"/>
</dbReference>
<dbReference type="Gene3D" id="1.20.1250.20">
    <property type="entry name" value="MFS general substrate transporter like domains"/>
    <property type="match status" value="1"/>
</dbReference>
<evidence type="ECO:0000256" key="1">
    <source>
        <dbReference type="ARBA" id="ARBA00004651"/>
    </source>
</evidence>
<evidence type="ECO:0000259" key="8">
    <source>
        <dbReference type="PROSITE" id="PS50850"/>
    </source>
</evidence>
<organism evidence="9">
    <name type="scientific">freshwater metagenome</name>
    <dbReference type="NCBI Taxonomy" id="449393"/>
    <lineage>
        <taxon>unclassified sequences</taxon>
        <taxon>metagenomes</taxon>
        <taxon>ecological metagenomes</taxon>
    </lineage>
</organism>
<feature type="transmembrane region" description="Helical" evidence="7">
    <location>
        <begin position="359"/>
        <end position="378"/>
    </location>
</feature>
<feature type="transmembrane region" description="Helical" evidence="7">
    <location>
        <begin position="193"/>
        <end position="214"/>
    </location>
</feature>
<evidence type="ECO:0000256" key="6">
    <source>
        <dbReference type="ARBA" id="ARBA00023136"/>
    </source>
</evidence>
<comment type="subcellular location">
    <subcellularLocation>
        <location evidence="1">Cell membrane</location>
        <topology evidence="1">Multi-pass membrane protein</topology>
    </subcellularLocation>
</comment>
<feature type="transmembrane region" description="Helical" evidence="7">
    <location>
        <begin position="43"/>
        <end position="62"/>
    </location>
</feature>
<gene>
    <name evidence="9" type="ORF">UFOPK3610_00821</name>
</gene>
<evidence type="ECO:0000256" key="2">
    <source>
        <dbReference type="ARBA" id="ARBA00022448"/>
    </source>
</evidence>
<feature type="transmembrane region" description="Helical" evidence="7">
    <location>
        <begin position="333"/>
        <end position="352"/>
    </location>
</feature>
<dbReference type="NCBIfam" id="TIGR00711">
    <property type="entry name" value="efflux_EmrB"/>
    <property type="match status" value="1"/>
</dbReference>
<dbReference type="SUPFAM" id="SSF103473">
    <property type="entry name" value="MFS general substrate transporter"/>
    <property type="match status" value="1"/>
</dbReference>
<accession>A0A6J7GUI3</accession>
<keyword evidence="6 7" id="KW-0472">Membrane</keyword>
<dbReference type="Pfam" id="PF07690">
    <property type="entry name" value="MFS_1"/>
    <property type="match status" value="1"/>
</dbReference>
<dbReference type="InterPro" id="IPR004638">
    <property type="entry name" value="EmrB-like"/>
</dbReference>
<feature type="transmembrane region" description="Helical" evidence="7">
    <location>
        <begin position="74"/>
        <end position="94"/>
    </location>
</feature>
<dbReference type="PRINTS" id="PR01036">
    <property type="entry name" value="TCRTETB"/>
</dbReference>
<dbReference type="PANTHER" id="PTHR23501">
    <property type="entry name" value="MAJOR FACILITATOR SUPERFAMILY"/>
    <property type="match status" value="1"/>
</dbReference>
<evidence type="ECO:0000256" key="7">
    <source>
        <dbReference type="SAM" id="Phobius"/>
    </source>
</evidence>
<keyword evidence="3" id="KW-1003">Cell membrane</keyword>
<feature type="domain" description="Major facilitator superfamily (MFS) profile" evidence="8">
    <location>
        <begin position="40"/>
        <end position="518"/>
    </location>
</feature>
<dbReference type="FunFam" id="1.20.1720.10:FF:000004">
    <property type="entry name" value="EmrB/QacA family drug resistance transporter"/>
    <property type="match status" value="1"/>
</dbReference>
<feature type="transmembrane region" description="Helical" evidence="7">
    <location>
        <begin position="297"/>
        <end position="321"/>
    </location>
</feature>
<dbReference type="AlphaFoldDB" id="A0A6J7GUI3"/>
<keyword evidence="2" id="KW-0813">Transport</keyword>
<feature type="transmembrane region" description="Helical" evidence="7">
    <location>
        <begin position="384"/>
        <end position="407"/>
    </location>
</feature>
<dbReference type="PANTHER" id="PTHR23501:SF197">
    <property type="entry name" value="COMD"/>
    <property type="match status" value="1"/>
</dbReference>
<evidence type="ECO:0000256" key="3">
    <source>
        <dbReference type="ARBA" id="ARBA00022475"/>
    </source>
</evidence>
<feature type="transmembrane region" description="Helical" evidence="7">
    <location>
        <begin position="494"/>
        <end position="513"/>
    </location>
</feature>
<name>A0A6J7GUI3_9ZZZZ</name>
<evidence type="ECO:0000256" key="5">
    <source>
        <dbReference type="ARBA" id="ARBA00022989"/>
    </source>
</evidence>
<dbReference type="PROSITE" id="PS50850">
    <property type="entry name" value="MFS"/>
    <property type="match status" value="1"/>
</dbReference>
<keyword evidence="5 7" id="KW-1133">Transmembrane helix</keyword>